<evidence type="ECO:0000256" key="1">
    <source>
        <dbReference type="SAM" id="Phobius"/>
    </source>
</evidence>
<keyword evidence="1" id="KW-1133">Transmembrane helix</keyword>
<dbReference type="AlphaFoldDB" id="A0A0F9Q300"/>
<reference evidence="2" key="1">
    <citation type="journal article" date="2015" name="Nature">
        <title>Complex archaea that bridge the gap between prokaryotes and eukaryotes.</title>
        <authorList>
            <person name="Spang A."/>
            <person name="Saw J.H."/>
            <person name="Jorgensen S.L."/>
            <person name="Zaremba-Niedzwiedzka K."/>
            <person name="Martijn J."/>
            <person name="Lind A.E."/>
            <person name="van Eijk R."/>
            <person name="Schleper C."/>
            <person name="Guy L."/>
            <person name="Ettema T.J."/>
        </authorList>
    </citation>
    <scope>NUCLEOTIDE SEQUENCE</scope>
</reference>
<accession>A0A0F9Q300</accession>
<sequence>MALGKTEIGLYAAGGVGLLASVALLASGRRRAGWPTLALTGALFTAGGATTYHRRRKTTALDGPLGLVESERVHSGGMRLRAYDDAEMGLKERVHLLQGLVADSVKDPVVRKKGLEITNKCPARDDKCELQAIFDYTAQNIRYSGDLGAHALSPGGPVEPVDTFQSAKRTIEFGAGDCDCQGILNASLAVVNGFPVKFRITSNTGSSWDHIYALAGTPKMNPRKWTALDTTLRRPKLGLQPRRAKYVDYDA</sequence>
<evidence type="ECO:0000313" key="2">
    <source>
        <dbReference type="EMBL" id="KKM99762.1"/>
    </source>
</evidence>
<proteinExistence type="predicted"/>
<organism evidence="2">
    <name type="scientific">marine sediment metagenome</name>
    <dbReference type="NCBI Taxonomy" id="412755"/>
    <lineage>
        <taxon>unclassified sequences</taxon>
        <taxon>metagenomes</taxon>
        <taxon>ecological metagenomes</taxon>
    </lineage>
</organism>
<name>A0A0F9Q300_9ZZZZ</name>
<dbReference type="EMBL" id="LAZR01005460">
    <property type="protein sequence ID" value="KKM99762.1"/>
    <property type="molecule type" value="Genomic_DNA"/>
</dbReference>
<feature type="transmembrane region" description="Helical" evidence="1">
    <location>
        <begin position="32"/>
        <end position="52"/>
    </location>
</feature>
<keyword evidence="1" id="KW-0472">Membrane</keyword>
<keyword evidence="1" id="KW-0812">Transmembrane</keyword>
<evidence type="ECO:0008006" key="3">
    <source>
        <dbReference type="Google" id="ProtNLM"/>
    </source>
</evidence>
<comment type="caution">
    <text evidence="2">The sequence shown here is derived from an EMBL/GenBank/DDBJ whole genome shotgun (WGS) entry which is preliminary data.</text>
</comment>
<feature type="transmembrane region" description="Helical" evidence="1">
    <location>
        <begin position="7"/>
        <end position="26"/>
    </location>
</feature>
<protein>
    <recommendedName>
        <fullName evidence="3">Transglutaminase-like domain-containing protein</fullName>
    </recommendedName>
</protein>
<gene>
    <name evidence="2" type="ORF">LCGC14_1144720</name>
</gene>